<proteinExistence type="predicted"/>
<protein>
    <recommendedName>
        <fullName evidence="4">RRM domain-containing protein</fullName>
    </recommendedName>
</protein>
<dbReference type="EMBL" id="JAEFCI010002165">
    <property type="protein sequence ID" value="KAG5462419.1"/>
    <property type="molecule type" value="Genomic_DNA"/>
</dbReference>
<sequence length="358" mass="39092">LATRRRITGYVFRHRQTLITWRSGCQSCTALSRKVMAANEPCREVAWLQQISTDILVRVGGMLLANSLQIDNCSANEIANDSNRLFFIYTCVNGQGRGIIRIMHVASAGNPADGFTEGLHGSHCLGSDLASRSSNASKETGLPATESLLPGAPPVINKETKLPPDWPVAGGQSPAHFGKFAALCGKLLLLHTVYSLLAATISTWRAGVVRCGTLASALADARMAALADVLFNEPLTRWGRAAPPGRPVRSIHLHQTFTFAIRLHQTKTNHTLLRLAPPFLPFDNGDDDDDDDDDDDGGDDDDEDDNQRKRSEQTKSAAMGTVFFGGLPHYYRTRDLERLIARYGPCSNVDLKVRKAGR</sequence>
<organism evidence="2 3">
    <name type="scientific">Olpidium bornovanus</name>
    <dbReference type="NCBI Taxonomy" id="278681"/>
    <lineage>
        <taxon>Eukaryota</taxon>
        <taxon>Fungi</taxon>
        <taxon>Fungi incertae sedis</taxon>
        <taxon>Olpidiomycota</taxon>
        <taxon>Olpidiomycotina</taxon>
        <taxon>Olpidiomycetes</taxon>
        <taxon>Olpidiales</taxon>
        <taxon>Olpidiaceae</taxon>
        <taxon>Olpidium</taxon>
    </lineage>
</organism>
<dbReference type="InterPro" id="IPR012677">
    <property type="entry name" value="Nucleotide-bd_a/b_plait_sf"/>
</dbReference>
<comment type="caution">
    <text evidence="2">The sequence shown here is derived from an EMBL/GenBank/DDBJ whole genome shotgun (WGS) entry which is preliminary data.</text>
</comment>
<evidence type="ECO:0000256" key="1">
    <source>
        <dbReference type="SAM" id="MobiDB-lite"/>
    </source>
</evidence>
<dbReference type="AlphaFoldDB" id="A0A8H7ZZP0"/>
<keyword evidence="3" id="KW-1185">Reference proteome</keyword>
<dbReference type="CDD" id="cd09272">
    <property type="entry name" value="RNase_HI_RT_Ty1"/>
    <property type="match status" value="1"/>
</dbReference>
<feature type="region of interest" description="Disordered" evidence="1">
    <location>
        <begin position="284"/>
        <end position="318"/>
    </location>
</feature>
<evidence type="ECO:0000313" key="2">
    <source>
        <dbReference type="EMBL" id="KAG5462419.1"/>
    </source>
</evidence>
<feature type="region of interest" description="Disordered" evidence="1">
    <location>
        <begin position="131"/>
        <end position="154"/>
    </location>
</feature>
<reference evidence="2 3" key="1">
    <citation type="journal article" name="Sci. Rep.">
        <title>Genome-scale phylogenetic analyses confirm Olpidium as the closest living zoosporic fungus to the non-flagellated, terrestrial fungi.</title>
        <authorList>
            <person name="Chang Y."/>
            <person name="Rochon D."/>
            <person name="Sekimoto S."/>
            <person name="Wang Y."/>
            <person name="Chovatia M."/>
            <person name="Sandor L."/>
            <person name="Salamov A."/>
            <person name="Grigoriev I.V."/>
            <person name="Stajich J.E."/>
            <person name="Spatafora J.W."/>
        </authorList>
    </citation>
    <scope>NUCLEOTIDE SEQUENCE [LARGE SCALE GENOMIC DNA]</scope>
    <source>
        <strain evidence="2">S191</strain>
    </source>
</reference>
<accession>A0A8H7ZZP0</accession>
<feature type="non-terminal residue" evidence="2">
    <location>
        <position position="1"/>
    </location>
</feature>
<feature type="compositionally biased region" description="Acidic residues" evidence="1">
    <location>
        <begin position="284"/>
        <end position="305"/>
    </location>
</feature>
<gene>
    <name evidence="2" type="ORF">BJ554DRAFT_5252</name>
</gene>
<dbReference type="Proteomes" id="UP000673691">
    <property type="component" value="Unassembled WGS sequence"/>
</dbReference>
<feature type="non-terminal residue" evidence="2">
    <location>
        <position position="358"/>
    </location>
</feature>
<dbReference type="Gene3D" id="3.30.70.330">
    <property type="match status" value="1"/>
</dbReference>
<name>A0A8H7ZZP0_9FUNG</name>
<evidence type="ECO:0008006" key="4">
    <source>
        <dbReference type="Google" id="ProtNLM"/>
    </source>
</evidence>
<evidence type="ECO:0000313" key="3">
    <source>
        <dbReference type="Proteomes" id="UP000673691"/>
    </source>
</evidence>